<organism evidence="1">
    <name type="scientific">Myoviridae sp. ctxlX31</name>
    <dbReference type="NCBI Taxonomy" id="2827293"/>
    <lineage>
        <taxon>Viruses</taxon>
        <taxon>Duplodnaviria</taxon>
        <taxon>Heunggongvirae</taxon>
        <taxon>Uroviricota</taxon>
        <taxon>Caudoviricetes</taxon>
    </lineage>
</organism>
<reference evidence="1" key="1">
    <citation type="journal article" date="2021" name="Proc. Natl. Acad. Sci. U.S.A.">
        <title>A Catalog of Tens of Thousands of Viruses from Human Metagenomes Reveals Hidden Associations with Chronic Diseases.</title>
        <authorList>
            <person name="Tisza M.J."/>
            <person name="Buck C.B."/>
        </authorList>
    </citation>
    <scope>NUCLEOTIDE SEQUENCE</scope>
    <source>
        <strain evidence="1">CtxlX31</strain>
    </source>
</reference>
<protein>
    <submittedName>
        <fullName evidence="1">Uncharacterized protein</fullName>
    </submittedName>
</protein>
<accession>A0A8S5R5A7</accession>
<proteinExistence type="predicted"/>
<dbReference type="EMBL" id="BK015810">
    <property type="protein sequence ID" value="DAE26173.1"/>
    <property type="molecule type" value="Genomic_DNA"/>
</dbReference>
<name>A0A8S5R5A7_9CAUD</name>
<sequence>MDVLIGEQVIKNVDDSYTILLNSRLSHERQLECYLHAINHIQSNDFEKSNSNIIELEAHKDKGGNLNEM</sequence>
<evidence type="ECO:0000313" key="1">
    <source>
        <dbReference type="EMBL" id="DAE26173.1"/>
    </source>
</evidence>